<evidence type="ECO:0000256" key="1">
    <source>
        <dbReference type="ARBA" id="ARBA00011073"/>
    </source>
</evidence>
<dbReference type="Pfam" id="PF05922">
    <property type="entry name" value="Inhibitor_I9"/>
    <property type="match status" value="1"/>
</dbReference>
<evidence type="ECO:0000313" key="13">
    <source>
        <dbReference type="EMBL" id="KAK2639991.1"/>
    </source>
</evidence>
<dbReference type="FunFam" id="3.30.70.80:FF:000002">
    <property type="entry name" value="Subtilisin-like protease SBT5.3"/>
    <property type="match status" value="1"/>
</dbReference>
<proteinExistence type="inferred from homology"/>
<dbReference type="PROSITE" id="PS00138">
    <property type="entry name" value="SUBTILASE_SER"/>
    <property type="match status" value="1"/>
</dbReference>
<keyword evidence="3" id="KW-0732">Signal</keyword>
<evidence type="ECO:0000256" key="9">
    <source>
        <dbReference type="SAM" id="MobiDB-lite"/>
    </source>
</evidence>
<keyword evidence="6" id="KW-0325">Glycoprotein</keyword>
<feature type="region of interest" description="Disordered" evidence="9">
    <location>
        <begin position="133"/>
        <end position="159"/>
    </location>
</feature>
<dbReference type="Proteomes" id="UP001280121">
    <property type="component" value="Unassembled WGS sequence"/>
</dbReference>
<name>A0AAD9WQU5_9ROSI</name>
<dbReference type="Gene3D" id="2.60.40.2310">
    <property type="match status" value="1"/>
</dbReference>
<gene>
    <name evidence="13" type="ORF">Ddye_027786</name>
</gene>
<feature type="active site" description="Charge relay system" evidence="7 8">
    <location>
        <position position="178"/>
    </location>
</feature>
<dbReference type="SUPFAM" id="SSF52743">
    <property type="entry name" value="Subtilisin-like"/>
    <property type="match status" value="1"/>
</dbReference>
<keyword evidence="2 8" id="KW-0645">Protease</keyword>
<dbReference type="PRINTS" id="PR00723">
    <property type="entry name" value="SUBTILISIN"/>
</dbReference>
<comment type="similarity">
    <text evidence="1 8">Belongs to the peptidase S8 family.</text>
</comment>
<evidence type="ECO:0000256" key="4">
    <source>
        <dbReference type="ARBA" id="ARBA00022801"/>
    </source>
</evidence>
<dbReference type="InterPro" id="IPR037045">
    <property type="entry name" value="S8pro/Inhibitor_I9_sf"/>
</dbReference>
<feature type="domain" description="Subtilisin-like protease fibronectin type-III" evidence="12">
    <location>
        <begin position="528"/>
        <end position="623"/>
    </location>
</feature>
<evidence type="ECO:0000256" key="7">
    <source>
        <dbReference type="PIRSR" id="PIRSR615500-1"/>
    </source>
</evidence>
<accession>A0AAD9WQU5</accession>
<dbReference type="Gene3D" id="3.40.50.200">
    <property type="entry name" value="Peptidase S8/S53 domain"/>
    <property type="match status" value="2"/>
</dbReference>
<dbReference type="Pfam" id="PF00082">
    <property type="entry name" value="Peptidase_S8"/>
    <property type="match status" value="1"/>
</dbReference>
<feature type="active site" description="Charge relay system" evidence="7 8">
    <location>
        <position position="415"/>
    </location>
</feature>
<evidence type="ECO:0000259" key="11">
    <source>
        <dbReference type="Pfam" id="PF05922"/>
    </source>
</evidence>
<dbReference type="FunFam" id="2.60.40.2310:FF:000001">
    <property type="entry name" value="Subtilisin-like protease SBT1.5"/>
    <property type="match status" value="1"/>
</dbReference>
<feature type="domain" description="Peptidase S8/S53" evidence="10">
    <location>
        <begin position="116"/>
        <end position="451"/>
    </location>
</feature>
<evidence type="ECO:0000256" key="6">
    <source>
        <dbReference type="ARBA" id="ARBA00023180"/>
    </source>
</evidence>
<dbReference type="Gene3D" id="3.50.30.30">
    <property type="match status" value="1"/>
</dbReference>
<dbReference type="GO" id="GO:0004252">
    <property type="term" value="F:serine-type endopeptidase activity"/>
    <property type="evidence" value="ECO:0007669"/>
    <property type="project" value="UniProtKB-UniRule"/>
</dbReference>
<dbReference type="InterPro" id="IPR015500">
    <property type="entry name" value="Peptidase_S8_subtilisin-rel"/>
</dbReference>
<feature type="domain" description="Inhibitor I9" evidence="11">
    <location>
        <begin position="3"/>
        <end position="88"/>
    </location>
</feature>
<dbReference type="InterPro" id="IPR036852">
    <property type="entry name" value="Peptidase_S8/S53_dom_sf"/>
</dbReference>
<dbReference type="PROSITE" id="PS51892">
    <property type="entry name" value="SUBTILASE"/>
    <property type="match status" value="1"/>
</dbReference>
<dbReference type="Pfam" id="PF17766">
    <property type="entry name" value="fn3_6"/>
    <property type="match status" value="1"/>
</dbReference>
<dbReference type="InterPro" id="IPR023828">
    <property type="entry name" value="Peptidase_S8_Ser-AS"/>
</dbReference>
<dbReference type="InterPro" id="IPR000209">
    <property type="entry name" value="Peptidase_S8/S53_dom"/>
</dbReference>
<protein>
    <recommendedName>
        <fullName evidence="15">Subtilisin-like protease</fullName>
    </recommendedName>
</protein>
<evidence type="ECO:0000259" key="12">
    <source>
        <dbReference type="Pfam" id="PF17766"/>
    </source>
</evidence>
<evidence type="ECO:0008006" key="15">
    <source>
        <dbReference type="Google" id="ProtNLM"/>
    </source>
</evidence>
<dbReference type="GO" id="GO:0006508">
    <property type="term" value="P:proteolysis"/>
    <property type="evidence" value="ECO:0007669"/>
    <property type="project" value="UniProtKB-KW"/>
</dbReference>
<feature type="active site" description="Charge relay system" evidence="7 8">
    <location>
        <position position="125"/>
    </location>
</feature>
<organism evidence="13 14">
    <name type="scientific">Dipteronia dyeriana</name>
    <dbReference type="NCBI Taxonomy" id="168575"/>
    <lineage>
        <taxon>Eukaryota</taxon>
        <taxon>Viridiplantae</taxon>
        <taxon>Streptophyta</taxon>
        <taxon>Embryophyta</taxon>
        <taxon>Tracheophyta</taxon>
        <taxon>Spermatophyta</taxon>
        <taxon>Magnoliopsida</taxon>
        <taxon>eudicotyledons</taxon>
        <taxon>Gunneridae</taxon>
        <taxon>Pentapetalae</taxon>
        <taxon>rosids</taxon>
        <taxon>malvids</taxon>
        <taxon>Sapindales</taxon>
        <taxon>Sapindaceae</taxon>
        <taxon>Hippocastanoideae</taxon>
        <taxon>Acereae</taxon>
        <taxon>Dipteronia</taxon>
    </lineage>
</organism>
<dbReference type="InterPro" id="IPR045051">
    <property type="entry name" value="SBT"/>
</dbReference>
<dbReference type="AlphaFoldDB" id="A0AAD9WQU5"/>
<keyword evidence="5 8" id="KW-0720">Serine protease</keyword>
<keyword evidence="4 8" id="KW-0378">Hydrolase</keyword>
<evidence type="ECO:0000259" key="10">
    <source>
        <dbReference type="Pfam" id="PF00082"/>
    </source>
</evidence>
<comment type="caution">
    <text evidence="13">The sequence shown here is derived from an EMBL/GenBank/DDBJ whole genome shotgun (WGS) entry which is preliminary data.</text>
</comment>
<dbReference type="PANTHER" id="PTHR10795">
    <property type="entry name" value="PROPROTEIN CONVERTASE SUBTILISIN/KEXIN"/>
    <property type="match status" value="1"/>
</dbReference>
<dbReference type="InterPro" id="IPR041469">
    <property type="entry name" value="Subtilisin-like_FN3"/>
</dbReference>
<reference evidence="13" key="1">
    <citation type="journal article" date="2023" name="Plant J.">
        <title>Genome sequences and population genomics provide insights into the demographic history, inbreeding, and mutation load of two 'living fossil' tree species of Dipteronia.</title>
        <authorList>
            <person name="Feng Y."/>
            <person name="Comes H.P."/>
            <person name="Chen J."/>
            <person name="Zhu S."/>
            <person name="Lu R."/>
            <person name="Zhang X."/>
            <person name="Li P."/>
            <person name="Qiu J."/>
            <person name="Olsen K.M."/>
            <person name="Qiu Y."/>
        </authorList>
    </citation>
    <scope>NUCLEOTIDE SEQUENCE</scope>
    <source>
        <strain evidence="13">KIB01</strain>
    </source>
</reference>
<dbReference type="InterPro" id="IPR010259">
    <property type="entry name" value="S8pro/Inhibitor_I9"/>
</dbReference>
<dbReference type="SUPFAM" id="SSF54897">
    <property type="entry name" value="Protease propeptides/inhibitors"/>
    <property type="match status" value="1"/>
</dbReference>
<evidence type="ECO:0000313" key="14">
    <source>
        <dbReference type="Proteomes" id="UP001280121"/>
    </source>
</evidence>
<evidence type="ECO:0000256" key="2">
    <source>
        <dbReference type="ARBA" id="ARBA00022670"/>
    </source>
</evidence>
<evidence type="ECO:0000256" key="5">
    <source>
        <dbReference type="ARBA" id="ARBA00022825"/>
    </source>
</evidence>
<dbReference type="Gene3D" id="3.30.70.80">
    <property type="entry name" value="Peptidase S8 propeptide/proteinase inhibitor I9"/>
    <property type="match status" value="1"/>
</dbReference>
<sequence>MQSYIVYFGAHSHGSEPTSADQERATDSHHEFLGSFMRCNEKAKQSIFYSYNKHINGFAARLEEKEADEIAKHPEVISIFENKIRELHTTRSWDFLGLEKDSDIPFNSLWKKARFGDGIIIGNLDSGIWPESKSFSDEGMGPAPSKRRGICQGGMTDEGKSDGIKCNSLLTARDLDGHGTHTLSTAGGNFVANVSIMGNGDFVNYVTLGNGKILKGASLSYEGFPPDEKLYPLIMLEDAVVPNPNASVVAEDDRNSCNAKNYQMDLNKLKGKILVCINKKQKATSNDMSSLQAVAGANKDMSEPGAGIITINDKESGNFLKVKPERITISSMNFTTGESLLAYIKSTKNPVAKISSAKTVFNMEAAPMVPPFSSRGPSIVEPNIIKPDITAPGVNTIAANIGDPQLPYKTLSGTSMSTPHVAGIVGLLKIIYPQWTPSAIKSAIMTTATTADTSSRSILDTNYKEMTPFDYGSGHVRPDLAADPGLVYDLSVDDYLNFLCARGTDEKIISMFYPKKTFVCPKSSSLADFNYPSIAVAHLNDSVTITRRLKNVGKPETYNVSVEEPTGVSVQVEPKSLTFGKQGEEKTFKAVFKRDSDDKLDRYVFGALTWSDGYHHVRSPIAVKLLKL</sequence>
<dbReference type="EMBL" id="JANJYI010000008">
    <property type="protein sequence ID" value="KAK2639991.1"/>
    <property type="molecule type" value="Genomic_DNA"/>
</dbReference>
<evidence type="ECO:0000256" key="3">
    <source>
        <dbReference type="ARBA" id="ARBA00022729"/>
    </source>
</evidence>
<keyword evidence="14" id="KW-1185">Reference proteome</keyword>
<evidence type="ECO:0000256" key="8">
    <source>
        <dbReference type="PROSITE-ProRule" id="PRU01240"/>
    </source>
</evidence>